<dbReference type="EMBL" id="QGKV02000832">
    <property type="protein sequence ID" value="KAF3547562.1"/>
    <property type="molecule type" value="Genomic_DNA"/>
</dbReference>
<evidence type="ECO:0000313" key="2">
    <source>
        <dbReference type="Proteomes" id="UP000266723"/>
    </source>
</evidence>
<protein>
    <submittedName>
        <fullName evidence="1">Uncharacterized protein</fullName>
    </submittedName>
</protein>
<sequence>MTSRPVPGVIGCPPGVPGKYDAELGVIGCPGVDERSARLGNGQYVASFDMSSFWDRL</sequence>
<proteinExistence type="predicted"/>
<name>A0ABQ7C8V7_BRACR</name>
<keyword evidence="2" id="KW-1185">Reference proteome</keyword>
<comment type="caution">
    <text evidence="1">The sequence shown here is derived from an EMBL/GenBank/DDBJ whole genome shotgun (WGS) entry which is preliminary data.</text>
</comment>
<evidence type="ECO:0000313" key="1">
    <source>
        <dbReference type="EMBL" id="KAF3547562.1"/>
    </source>
</evidence>
<gene>
    <name evidence="1" type="ORF">DY000_02002921</name>
</gene>
<organism evidence="1 2">
    <name type="scientific">Brassica cretica</name>
    <name type="common">Mustard</name>
    <dbReference type="NCBI Taxonomy" id="69181"/>
    <lineage>
        <taxon>Eukaryota</taxon>
        <taxon>Viridiplantae</taxon>
        <taxon>Streptophyta</taxon>
        <taxon>Embryophyta</taxon>
        <taxon>Tracheophyta</taxon>
        <taxon>Spermatophyta</taxon>
        <taxon>Magnoliopsida</taxon>
        <taxon>eudicotyledons</taxon>
        <taxon>Gunneridae</taxon>
        <taxon>Pentapetalae</taxon>
        <taxon>rosids</taxon>
        <taxon>malvids</taxon>
        <taxon>Brassicales</taxon>
        <taxon>Brassicaceae</taxon>
        <taxon>Brassiceae</taxon>
        <taxon>Brassica</taxon>
    </lineage>
</organism>
<dbReference type="Proteomes" id="UP000266723">
    <property type="component" value="Unassembled WGS sequence"/>
</dbReference>
<reference evidence="1 2" key="1">
    <citation type="journal article" date="2020" name="BMC Genomics">
        <title>Intraspecific diversification of the crop wild relative Brassica cretica Lam. using demographic model selection.</title>
        <authorList>
            <person name="Kioukis A."/>
            <person name="Michalopoulou V.A."/>
            <person name="Briers L."/>
            <person name="Pirintsos S."/>
            <person name="Studholme D.J."/>
            <person name="Pavlidis P."/>
            <person name="Sarris P.F."/>
        </authorList>
    </citation>
    <scope>NUCLEOTIDE SEQUENCE [LARGE SCALE GENOMIC DNA]</scope>
    <source>
        <strain evidence="2">cv. PFS-1207/04</strain>
    </source>
</reference>
<accession>A0ABQ7C8V7</accession>